<proteinExistence type="predicted"/>
<dbReference type="GO" id="GO:0006744">
    <property type="term" value="P:ubiquinone biosynthetic process"/>
    <property type="evidence" value="ECO:0007669"/>
    <property type="project" value="InterPro"/>
</dbReference>
<organism evidence="2">
    <name type="scientific">uncultured bacterium A1Q1_fos_504</name>
    <dbReference type="NCBI Taxonomy" id="1256580"/>
    <lineage>
        <taxon>Bacteria</taxon>
        <taxon>environmental samples</taxon>
    </lineage>
</organism>
<dbReference type="EMBL" id="JX649881">
    <property type="protein sequence ID" value="AGC71759.1"/>
    <property type="molecule type" value="Genomic_DNA"/>
</dbReference>
<evidence type="ECO:0000313" key="2">
    <source>
        <dbReference type="EMBL" id="AGC71759.1"/>
    </source>
</evidence>
<name>L7VW39_9BACT</name>
<accession>L7VW39</accession>
<reference evidence="2" key="1">
    <citation type="submission" date="2012-09" db="EMBL/GenBank/DDBJ databases">
        <title>Metagenomic Characterization of a Microbial Community in Wastewater Detects High Levels of Antibiotic Resistance.</title>
        <authorList>
            <person name="Abrams M."/>
            <person name="Caldwell A."/>
            <person name="Vandaei E."/>
            <person name="Lee W."/>
            <person name="Perrott J."/>
            <person name="Khan S.Y."/>
            <person name="Ta J."/>
            <person name="Romero D."/>
            <person name="Nguyen V."/>
            <person name="Pourmand N."/>
            <person name="Ouverney C.C."/>
        </authorList>
    </citation>
    <scope>NUCLEOTIDE SEQUENCE</scope>
</reference>
<dbReference type="PANTHER" id="PTHR38693">
    <property type="entry name" value="UBIQUINONE BIOSYNTHESIS PROTEIN UBIJ"/>
    <property type="match status" value="1"/>
</dbReference>
<protein>
    <submittedName>
        <fullName evidence="2">Protein YigP</fullName>
    </submittedName>
</protein>
<sequence>MIPNTLIARALSRLLSHDEAARKLLATHAGETLTVRMPPAPFATALRVTDAGDFAAADNATSEASVVVEFPLAALPLVAQGKEAAMRSARVNGNAGLLQDVSRAFSSLPLAAEAELERVLGPVLGNEAARFLRALKALGDNAQSSLSHAGKRYLHDEAALVAERVDVAKFAADLQRLRIDVQRLQARVAKLA</sequence>
<dbReference type="Pfam" id="PF02036">
    <property type="entry name" value="SCP2"/>
    <property type="match status" value="1"/>
</dbReference>
<dbReference type="AlphaFoldDB" id="L7VW39"/>
<dbReference type="InterPro" id="IPR003033">
    <property type="entry name" value="SCP2_sterol-bd_dom"/>
</dbReference>
<dbReference type="PANTHER" id="PTHR38693:SF1">
    <property type="entry name" value="UBIQUINONE BIOSYNTHESIS ACCESSORY FACTOR UBIJ"/>
    <property type="match status" value="1"/>
</dbReference>
<feature type="domain" description="SCP2" evidence="1">
    <location>
        <begin position="12"/>
        <end position="105"/>
    </location>
</feature>
<dbReference type="InterPro" id="IPR038989">
    <property type="entry name" value="UbiJ"/>
</dbReference>
<evidence type="ECO:0000259" key="1">
    <source>
        <dbReference type="Pfam" id="PF02036"/>
    </source>
</evidence>